<sequence length="130" mass="14826">MKKIYHLAVDATLDVIRGKWKLRILCHLGNGTLRTGELRRLMPGISQKMLTQSLKELENAHIVSRRSYNEVPPRVEYSLTERGMSLRDILVEMSDWGSALVKARQEEGDDVRILNSDDEGFKNMGSQANK</sequence>
<keyword evidence="6" id="KW-1185">Reference proteome</keyword>
<organism evidence="5 6">
    <name type="scientific">Mesosutterella faecium</name>
    <dbReference type="NCBI Taxonomy" id="2925194"/>
    <lineage>
        <taxon>Bacteria</taxon>
        <taxon>Pseudomonadati</taxon>
        <taxon>Pseudomonadota</taxon>
        <taxon>Betaproteobacteria</taxon>
        <taxon>Burkholderiales</taxon>
        <taxon>Sutterellaceae</taxon>
        <taxon>Mesosutterella</taxon>
    </lineage>
</organism>
<evidence type="ECO:0000313" key="5">
    <source>
        <dbReference type="EMBL" id="MDL2060059.1"/>
    </source>
</evidence>
<accession>A0ABT7INV2</accession>
<gene>
    <name evidence="5" type="ORF">MUN46_008950</name>
</gene>
<dbReference type="Pfam" id="PF01638">
    <property type="entry name" value="HxlR"/>
    <property type="match status" value="1"/>
</dbReference>
<dbReference type="InterPro" id="IPR002577">
    <property type="entry name" value="HTH_HxlR"/>
</dbReference>
<protein>
    <submittedName>
        <fullName evidence="5">Winged helix-turn-helix transcriptional regulator</fullName>
    </submittedName>
</protein>
<dbReference type="Proteomes" id="UP001165481">
    <property type="component" value="Unassembled WGS sequence"/>
</dbReference>
<dbReference type="InterPro" id="IPR036388">
    <property type="entry name" value="WH-like_DNA-bd_sf"/>
</dbReference>
<dbReference type="Gene3D" id="1.10.10.10">
    <property type="entry name" value="Winged helix-like DNA-binding domain superfamily/Winged helix DNA-binding domain"/>
    <property type="match status" value="1"/>
</dbReference>
<evidence type="ECO:0000313" key="6">
    <source>
        <dbReference type="Proteomes" id="UP001165481"/>
    </source>
</evidence>
<dbReference type="RefSeq" id="WP_243376355.1">
    <property type="nucleotide sequence ID" value="NZ_JAKZJU020000001.1"/>
</dbReference>
<keyword evidence="3" id="KW-0804">Transcription</keyword>
<evidence type="ECO:0000256" key="2">
    <source>
        <dbReference type="ARBA" id="ARBA00023125"/>
    </source>
</evidence>
<feature type="domain" description="HTH hxlR-type" evidence="4">
    <location>
        <begin position="7"/>
        <end position="105"/>
    </location>
</feature>
<reference evidence="5" key="1">
    <citation type="submission" date="2023-03" db="EMBL/GenBank/DDBJ databases">
        <title>Mesosutterella sp. nov. isolated from porcine feces.</title>
        <authorList>
            <person name="Yu S."/>
        </authorList>
    </citation>
    <scope>NUCLEOTIDE SEQUENCE</scope>
    <source>
        <strain evidence="5">AGMB02718</strain>
    </source>
</reference>
<comment type="caution">
    <text evidence="5">The sequence shown here is derived from an EMBL/GenBank/DDBJ whole genome shotgun (WGS) entry which is preliminary data.</text>
</comment>
<dbReference type="PANTHER" id="PTHR33204:SF29">
    <property type="entry name" value="TRANSCRIPTIONAL REGULATOR"/>
    <property type="match status" value="1"/>
</dbReference>
<dbReference type="InterPro" id="IPR036390">
    <property type="entry name" value="WH_DNA-bd_sf"/>
</dbReference>
<dbReference type="EMBL" id="JAKZJU020000001">
    <property type="protein sequence ID" value="MDL2060059.1"/>
    <property type="molecule type" value="Genomic_DNA"/>
</dbReference>
<keyword evidence="2" id="KW-0238">DNA-binding</keyword>
<dbReference type="SUPFAM" id="SSF46785">
    <property type="entry name" value="Winged helix' DNA-binding domain"/>
    <property type="match status" value="1"/>
</dbReference>
<evidence type="ECO:0000259" key="4">
    <source>
        <dbReference type="PROSITE" id="PS51118"/>
    </source>
</evidence>
<proteinExistence type="predicted"/>
<evidence type="ECO:0000256" key="1">
    <source>
        <dbReference type="ARBA" id="ARBA00023015"/>
    </source>
</evidence>
<keyword evidence="1" id="KW-0805">Transcription regulation</keyword>
<name>A0ABT7INV2_9BURK</name>
<dbReference type="PANTHER" id="PTHR33204">
    <property type="entry name" value="TRANSCRIPTIONAL REGULATOR, MARR FAMILY"/>
    <property type="match status" value="1"/>
</dbReference>
<dbReference type="InterPro" id="IPR011991">
    <property type="entry name" value="ArsR-like_HTH"/>
</dbReference>
<dbReference type="CDD" id="cd00090">
    <property type="entry name" value="HTH_ARSR"/>
    <property type="match status" value="1"/>
</dbReference>
<evidence type="ECO:0000256" key="3">
    <source>
        <dbReference type="ARBA" id="ARBA00023163"/>
    </source>
</evidence>
<dbReference type="PROSITE" id="PS51118">
    <property type="entry name" value="HTH_HXLR"/>
    <property type="match status" value="1"/>
</dbReference>